<dbReference type="Proteomes" id="UP000675880">
    <property type="component" value="Unassembled WGS sequence"/>
</dbReference>
<name>A0ABM8S3V2_9BACT</name>
<organism evidence="1 2">
    <name type="scientific">Nitrospira defluvii</name>
    <dbReference type="NCBI Taxonomy" id="330214"/>
    <lineage>
        <taxon>Bacteria</taxon>
        <taxon>Pseudomonadati</taxon>
        <taxon>Nitrospirota</taxon>
        <taxon>Nitrospiria</taxon>
        <taxon>Nitrospirales</taxon>
        <taxon>Nitrospiraceae</taxon>
        <taxon>Nitrospira</taxon>
    </lineage>
</organism>
<comment type="caution">
    <text evidence="1">The sequence shown here is derived from an EMBL/GenBank/DDBJ whole genome shotgun (WGS) entry which is preliminary data.</text>
</comment>
<accession>A0ABM8S3V2</accession>
<evidence type="ECO:0000313" key="1">
    <source>
        <dbReference type="EMBL" id="CAE6787790.1"/>
    </source>
</evidence>
<evidence type="ECO:0000313" key="2">
    <source>
        <dbReference type="Proteomes" id="UP000675880"/>
    </source>
</evidence>
<dbReference type="EMBL" id="CAJNBJ010000018">
    <property type="protein sequence ID" value="CAE6787790.1"/>
    <property type="molecule type" value="Genomic_DNA"/>
</dbReference>
<sequence length="55" mass="6075">MFPARVGMNRCNALLALFWLGVPRASGDEPWTSSGITIRWKVFPARVGMNRAVGL</sequence>
<protein>
    <submittedName>
        <fullName evidence="1">Uncharacterized protein</fullName>
    </submittedName>
</protein>
<gene>
    <name evidence="1" type="ORF">NSPZN2_50197</name>
</gene>
<proteinExistence type="predicted"/>
<reference evidence="1 2" key="1">
    <citation type="submission" date="2021-02" db="EMBL/GenBank/DDBJ databases">
        <authorList>
            <person name="Han P."/>
        </authorList>
    </citation>
    <scope>NUCLEOTIDE SEQUENCE [LARGE SCALE GENOMIC DNA]</scope>
    <source>
        <strain evidence="1">Candidatus Nitrospira sp. ZN2</strain>
    </source>
</reference>
<keyword evidence="2" id="KW-1185">Reference proteome</keyword>